<organism evidence="8 9">
    <name type="scientific">Flavobacterium hungaricum</name>
    <dbReference type="NCBI Taxonomy" id="2082725"/>
    <lineage>
        <taxon>Bacteria</taxon>
        <taxon>Pseudomonadati</taxon>
        <taxon>Bacteroidota</taxon>
        <taxon>Flavobacteriia</taxon>
        <taxon>Flavobacteriales</taxon>
        <taxon>Flavobacteriaceae</taxon>
        <taxon>Flavobacterium</taxon>
    </lineage>
</organism>
<evidence type="ECO:0000259" key="7">
    <source>
        <dbReference type="Pfam" id="PF14322"/>
    </source>
</evidence>
<dbReference type="InterPro" id="IPR012944">
    <property type="entry name" value="SusD_RagB_dom"/>
</dbReference>
<evidence type="ECO:0000256" key="1">
    <source>
        <dbReference type="ARBA" id="ARBA00004442"/>
    </source>
</evidence>
<comment type="similarity">
    <text evidence="2">Belongs to the SusD family.</text>
</comment>
<evidence type="ECO:0000313" key="9">
    <source>
        <dbReference type="Proteomes" id="UP000640614"/>
    </source>
</evidence>
<dbReference type="InterPro" id="IPR033985">
    <property type="entry name" value="SusD-like_N"/>
</dbReference>
<name>A0ABR9TDL3_9FLAO</name>
<evidence type="ECO:0000259" key="6">
    <source>
        <dbReference type="Pfam" id="PF07980"/>
    </source>
</evidence>
<dbReference type="InterPro" id="IPR011990">
    <property type="entry name" value="TPR-like_helical_dom_sf"/>
</dbReference>
<proteinExistence type="inferred from homology"/>
<feature type="domain" description="SusD-like N-terminal" evidence="7">
    <location>
        <begin position="80"/>
        <end position="228"/>
    </location>
</feature>
<keyword evidence="3" id="KW-0732">Signal</keyword>
<keyword evidence="9" id="KW-1185">Reference proteome</keyword>
<dbReference type="SUPFAM" id="SSF48452">
    <property type="entry name" value="TPR-like"/>
    <property type="match status" value="1"/>
</dbReference>
<dbReference type="CDD" id="cd08977">
    <property type="entry name" value="SusD"/>
    <property type="match status" value="1"/>
</dbReference>
<accession>A0ABR9TDL3</accession>
<comment type="caution">
    <text evidence="8">The sequence shown here is derived from an EMBL/GenBank/DDBJ whole genome shotgun (WGS) entry which is preliminary data.</text>
</comment>
<dbReference type="Proteomes" id="UP000640614">
    <property type="component" value="Unassembled WGS sequence"/>
</dbReference>
<evidence type="ECO:0000256" key="4">
    <source>
        <dbReference type="ARBA" id="ARBA00023136"/>
    </source>
</evidence>
<gene>
    <name evidence="8" type="ORF">C4F50_00715</name>
</gene>
<evidence type="ECO:0000313" key="8">
    <source>
        <dbReference type="EMBL" id="MBE8723450.1"/>
    </source>
</evidence>
<dbReference type="Pfam" id="PF14322">
    <property type="entry name" value="SusD-like_3"/>
    <property type="match status" value="1"/>
</dbReference>
<reference evidence="8 9" key="1">
    <citation type="submission" date="2018-07" db="EMBL/GenBank/DDBJ databases">
        <title>Genome assembly of strain KB82.</title>
        <authorList>
            <person name="Kukolya J."/>
            <person name="Horvath B."/>
            <person name="Nagy I."/>
            <person name="Toth A."/>
        </authorList>
    </citation>
    <scope>NUCLEOTIDE SEQUENCE [LARGE SCALE GENOMIC DNA]</scope>
    <source>
        <strain evidence="8 9">Kb82</strain>
    </source>
</reference>
<evidence type="ECO:0000256" key="2">
    <source>
        <dbReference type="ARBA" id="ARBA00006275"/>
    </source>
</evidence>
<dbReference type="RefSeq" id="WP_193844517.1">
    <property type="nucleotide sequence ID" value="NZ_PRDM01000001.1"/>
</dbReference>
<dbReference type="PROSITE" id="PS51257">
    <property type="entry name" value="PROKAR_LIPOPROTEIN"/>
    <property type="match status" value="1"/>
</dbReference>
<dbReference type="Gene3D" id="1.25.40.390">
    <property type="match status" value="1"/>
</dbReference>
<comment type="subcellular location">
    <subcellularLocation>
        <location evidence="1">Cell outer membrane</location>
    </subcellularLocation>
</comment>
<sequence>MKALSKLKLYIPLTVLFNSLFSCDSFIEVGLPKSQLTTEAVFEDYNTAEAALLNIYSGIRDRGILTGTGQGISNLLGNYADELVSSESPTNSSLNFYKNSLMTTNTAVSGFWTVSYNQIYAANAILEGTHKSDKMTIEQKKQLQGECYFIRALLHFYLSELFGSIPYITDTDFRKNSKATRMPLPLIYENIEADLQKALTMIPSQYLEQERVRPNAAAVQALLARIYLYNKAYGEASNAASAVLNQNQLYILETLNTAFLISSKETIWQLHAGTAGRNTSEASYFTFTAIPPPQVYLSGTLLSSFDAADLRRTAWIKAVTKNSATFYHAFKYKENNATAVSKEYSIVFRLAEQFLIRAESRAYQGDLIGAKEDLNKVRNRAGLTNTGAVSQQEIIEAVVHERRHELFTEQGHRFFDLKRTGKLDNVLGPIKMAWNTTNILLPIPQSELATNPNLLPQNPGY</sequence>
<evidence type="ECO:0000256" key="5">
    <source>
        <dbReference type="ARBA" id="ARBA00023237"/>
    </source>
</evidence>
<keyword evidence="5" id="KW-0998">Cell outer membrane</keyword>
<evidence type="ECO:0000256" key="3">
    <source>
        <dbReference type="ARBA" id="ARBA00022729"/>
    </source>
</evidence>
<dbReference type="Pfam" id="PF07980">
    <property type="entry name" value="SusD_RagB"/>
    <property type="match status" value="1"/>
</dbReference>
<feature type="domain" description="RagB/SusD" evidence="6">
    <location>
        <begin position="317"/>
        <end position="461"/>
    </location>
</feature>
<keyword evidence="4" id="KW-0472">Membrane</keyword>
<protein>
    <submittedName>
        <fullName evidence="8">RagB/SusD family nutrient uptake outer membrane protein</fullName>
    </submittedName>
</protein>
<dbReference type="EMBL" id="PRDM01000001">
    <property type="protein sequence ID" value="MBE8723450.1"/>
    <property type="molecule type" value="Genomic_DNA"/>
</dbReference>